<comment type="caution">
    <text evidence="1">The sequence shown here is derived from an EMBL/GenBank/DDBJ whole genome shotgun (WGS) entry which is preliminary data.</text>
</comment>
<evidence type="ECO:0000313" key="1">
    <source>
        <dbReference type="EMBL" id="CAD8214750.1"/>
    </source>
</evidence>
<name>A0A8S1YLP6_PAROT</name>
<protein>
    <submittedName>
        <fullName evidence="1">Uncharacterized protein</fullName>
    </submittedName>
</protein>
<organism evidence="1 2">
    <name type="scientific">Paramecium octaurelia</name>
    <dbReference type="NCBI Taxonomy" id="43137"/>
    <lineage>
        <taxon>Eukaryota</taxon>
        <taxon>Sar</taxon>
        <taxon>Alveolata</taxon>
        <taxon>Ciliophora</taxon>
        <taxon>Intramacronucleata</taxon>
        <taxon>Oligohymenophorea</taxon>
        <taxon>Peniculida</taxon>
        <taxon>Parameciidae</taxon>
        <taxon>Paramecium</taxon>
    </lineage>
</organism>
<sequence length="159" mass="19416">MRFAAILWQAVENNLFLIKMLVIVTNPHTKQRIIEQDLSGKEQKYEYKYLSRINKLLFKDYRKEYTLFNNNKFKCYGKIIVKFFIINVLACHQQKYENYHIFINGWGQVYQNPQYQQTGKSKITQEYFFIEHFQNSLIINFLLDMVMYFFEKTYLVLVI</sequence>
<reference evidence="1" key="1">
    <citation type="submission" date="2021-01" db="EMBL/GenBank/DDBJ databases">
        <authorList>
            <consortium name="Genoscope - CEA"/>
            <person name="William W."/>
        </authorList>
    </citation>
    <scope>NUCLEOTIDE SEQUENCE</scope>
</reference>
<keyword evidence="2" id="KW-1185">Reference proteome</keyword>
<accession>A0A8S1YLP6</accession>
<evidence type="ECO:0000313" key="2">
    <source>
        <dbReference type="Proteomes" id="UP000683925"/>
    </source>
</evidence>
<gene>
    <name evidence="1" type="ORF">POCTA_138.1.T1880018</name>
</gene>
<dbReference type="AlphaFoldDB" id="A0A8S1YLP6"/>
<dbReference type="Proteomes" id="UP000683925">
    <property type="component" value="Unassembled WGS sequence"/>
</dbReference>
<dbReference type="EMBL" id="CAJJDP010000192">
    <property type="protein sequence ID" value="CAD8214750.1"/>
    <property type="molecule type" value="Genomic_DNA"/>
</dbReference>
<proteinExistence type="predicted"/>